<dbReference type="InterPro" id="IPR007893">
    <property type="entry name" value="Spore_coat_U/FanG"/>
</dbReference>
<keyword evidence="2" id="KW-0946">Virion</keyword>
<dbReference type="PANTHER" id="PTHR37089">
    <property type="entry name" value="PROTEIN U-RELATED"/>
    <property type="match status" value="1"/>
</dbReference>
<evidence type="ECO:0000313" key="2">
    <source>
        <dbReference type="EMBL" id="MBB6096292.1"/>
    </source>
</evidence>
<keyword evidence="3" id="KW-1185">Reference proteome</keyword>
<comment type="caution">
    <text evidence="2">The sequence shown here is derived from an EMBL/GenBank/DDBJ whole genome shotgun (WGS) entry which is preliminary data.</text>
</comment>
<evidence type="ECO:0000313" key="3">
    <source>
        <dbReference type="Proteomes" id="UP000588068"/>
    </source>
</evidence>
<dbReference type="Pfam" id="PF05229">
    <property type="entry name" value="SCPU"/>
    <property type="match status" value="2"/>
</dbReference>
<name>A0A841HWG4_9GAMM</name>
<organism evidence="2 3">
    <name type="scientific">Povalibacter uvarum</name>
    <dbReference type="NCBI Taxonomy" id="732238"/>
    <lineage>
        <taxon>Bacteria</taxon>
        <taxon>Pseudomonadati</taxon>
        <taxon>Pseudomonadota</taxon>
        <taxon>Gammaproteobacteria</taxon>
        <taxon>Steroidobacterales</taxon>
        <taxon>Steroidobacteraceae</taxon>
        <taxon>Povalibacter</taxon>
    </lineage>
</organism>
<feature type="domain" description="Spore coat protein U/FanG" evidence="1">
    <location>
        <begin position="133"/>
        <end position="266"/>
    </location>
</feature>
<dbReference type="InterPro" id="IPR053167">
    <property type="entry name" value="Spore_coat_component"/>
</dbReference>
<dbReference type="PANTHER" id="PTHR37089:SF3">
    <property type="entry name" value="EXPORTED PROTEIN"/>
    <property type="match status" value="1"/>
</dbReference>
<sequence>MNITCSNVVLPSIRVCVSLGSSLYFSGQQRYMIGPSGTAGPVLNYNVYADSNHTQIWGEAQYQVAIDVPLLWPGGGQVQRSYYSKVPPGQSVPPGYYWSKFPYDASGGSYRAIEHNGAAPDCMTVTTAPNYFEFGVTATATAQCVVSATSLSFGTTGNLASALNASSGISITCPQSVPYNVSLNAGQGSGASVAERRLTRVSGTETLAYRLYSDSSRSTLWGDGSAGTSKVNGTGTNGVQTHTVYGTLLAQPVAAAGDYRDMVTVTVTY</sequence>
<reference evidence="2 3" key="1">
    <citation type="submission" date="2020-08" db="EMBL/GenBank/DDBJ databases">
        <title>Genomic Encyclopedia of Type Strains, Phase IV (KMG-IV): sequencing the most valuable type-strain genomes for metagenomic binning, comparative biology and taxonomic classification.</title>
        <authorList>
            <person name="Goeker M."/>
        </authorList>
    </citation>
    <scope>NUCLEOTIDE SEQUENCE [LARGE SCALE GENOMIC DNA]</scope>
    <source>
        <strain evidence="2 3">DSM 26723</strain>
    </source>
</reference>
<keyword evidence="2" id="KW-0167">Capsid protein</keyword>
<dbReference type="Proteomes" id="UP000588068">
    <property type="component" value="Unassembled WGS sequence"/>
</dbReference>
<gene>
    <name evidence="2" type="ORF">HNQ60_005214</name>
</gene>
<accession>A0A841HWG4</accession>
<evidence type="ECO:0000259" key="1">
    <source>
        <dbReference type="Pfam" id="PF05229"/>
    </source>
</evidence>
<dbReference type="AlphaFoldDB" id="A0A841HWG4"/>
<proteinExistence type="predicted"/>
<protein>
    <submittedName>
        <fullName evidence="2">Spore coat protein U-like protein</fullName>
    </submittedName>
</protein>
<dbReference type="SMART" id="SM00972">
    <property type="entry name" value="SCPU"/>
    <property type="match status" value="2"/>
</dbReference>
<feature type="domain" description="Spore coat protein U/FanG" evidence="1">
    <location>
        <begin position="2"/>
        <end position="97"/>
    </location>
</feature>
<dbReference type="EMBL" id="JACHHZ010000007">
    <property type="protein sequence ID" value="MBB6096292.1"/>
    <property type="molecule type" value="Genomic_DNA"/>
</dbReference>